<reference evidence="1" key="1">
    <citation type="journal article" date="2021" name="Virus">
        <title>The discovery, distribution and diversity of DNA viruses associated with Drosophila melanogaster in Europe.</title>
        <authorList>
            <person name="Wallace M.A."/>
            <person name="Coffman K.A."/>
            <person name="Gilbert C."/>
            <person name="Ravindran S."/>
            <person name="Albery G.F."/>
            <person name="Abbott J."/>
            <person name="Argyridou E."/>
            <person name="Bellosta P."/>
            <person name="Betancourt A.J."/>
            <person name="Colinet H."/>
            <person name="Eric K."/>
            <person name="Glaser-Schmitt A."/>
            <person name="Grath S."/>
            <person name="Jelic M."/>
            <person name="Kankare M."/>
            <person name="Kozeretska I."/>
            <person name="Loeschcke V."/>
            <person name="Montchamp-Moreau C."/>
            <person name="Ometto L."/>
            <person name="Onder B.S."/>
            <person name="Orengo D.J."/>
            <person name="Parsch J."/>
            <person name="Pascual M."/>
            <person name="Patenkovic A."/>
            <person name="Puerma E."/>
            <person name="Ritchie M.G."/>
            <person name="Rota-Stabelli O."/>
            <person name="Schou M.F."/>
            <person name="Serga S.V."/>
            <person name="Stamenkovic-Radak M."/>
            <person name="Tanaskovic M."/>
            <person name="Veselinovic M.S."/>
            <person name="Vieira J."/>
            <person name="Vieira C.P."/>
            <person name="Kapun M."/>
            <person name="Flatt T."/>
            <person name="Gonzalez J."/>
            <person name="Staubach F."/>
            <person name="Obbard D.J."/>
        </authorList>
    </citation>
    <scope>NUCLEOTIDE SEQUENCE</scope>
    <source>
        <strain evidence="1">Vesanto_UA_Kan_16_57</strain>
    </source>
</reference>
<accession>A0A7D4ZYR7</accession>
<name>A0A7D4ZYR7_9VIRU</name>
<evidence type="ECO:0000313" key="1">
    <source>
        <dbReference type="EMBL" id="QKT21486.1"/>
    </source>
</evidence>
<dbReference type="EMBL" id="MT496854">
    <property type="protein sequence ID" value="QKT21486.1"/>
    <property type="molecule type" value="Genomic_DNA"/>
</dbReference>
<organism evidence="1">
    <name type="scientific">Vesanto virus</name>
    <dbReference type="NCBI Taxonomy" id="1955786"/>
    <lineage>
        <taxon>Viruses</taxon>
        <taxon>Monodnaviria</taxon>
        <taxon>Shotokuvirae</taxon>
        <taxon>Cossaviricota</taxon>
        <taxon>Mouviricetes</taxon>
        <taxon>Polivirales</taxon>
        <taxon>Bidnaviridae</taxon>
    </lineage>
</organism>
<proteinExistence type="predicted"/>
<sequence>MVSYFALFMGRNRSTACSRCAKVMRSDKLHKHSLVCTGVVNDTIVRKCSRCNALLDVFNVGNHYSQCRPRARRSWEIERILRECRKYCGTSTSSDLQDLFVSLRTAAHQCARFCSASERLLGAIRLLSTADNIRRLLFLRSVTSHDELLARALMFCSLHPAYSFTSLLAHDEPWQRVFQLDDTFSWRFLYLSDLCCTTSMLCLLHYSTPSPHTRYILLLGCPEGQHYTAAQIQEVYSGTLRDTTSKAASFAFPQPFYLLVLSQHSSVLADLTVPYLLVN</sequence>
<protein>
    <submittedName>
        <fullName evidence="1">Putative glycoprotein</fullName>
    </submittedName>
</protein>